<keyword evidence="1" id="KW-0732">Signal</keyword>
<feature type="signal peptide" evidence="1">
    <location>
        <begin position="1"/>
        <end position="18"/>
    </location>
</feature>
<dbReference type="GeneID" id="74896925"/>
<gene>
    <name evidence="2" type="ORF">ANIA_11322</name>
</gene>
<dbReference type="Proteomes" id="UP000000560">
    <property type="component" value="Chromosome VII"/>
</dbReference>
<reference evidence="3" key="1">
    <citation type="journal article" date="2005" name="Nature">
        <title>Sequencing of Aspergillus nidulans and comparative analysis with A. fumigatus and A. oryzae.</title>
        <authorList>
            <person name="Galagan J.E."/>
            <person name="Calvo S.E."/>
            <person name="Cuomo C."/>
            <person name="Ma L.J."/>
            <person name="Wortman J.R."/>
            <person name="Batzoglou S."/>
            <person name="Lee S.I."/>
            <person name="Basturkmen M."/>
            <person name="Spevak C.C."/>
            <person name="Clutterbuck J."/>
            <person name="Kapitonov V."/>
            <person name="Jurka J."/>
            <person name="Scazzocchio C."/>
            <person name="Farman M."/>
            <person name="Butler J."/>
            <person name="Purcell S."/>
            <person name="Harris S."/>
            <person name="Braus G.H."/>
            <person name="Draht O."/>
            <person name="Busch S."/>
            <person name="D'Enfert C."/>
            <person name="Bouchier C."/>
            <person name="Goldman G.H."/>
            <person name="Bell-Pedersen D."/>
            <person name="Griffiths-Jones S."/>
            <person name="Doonan J.H."/>
            <person name="Yu J."/>
            <person name="Vienken K."/>
            <person name="Pain A."/>
            <person name="Freitag M."/>
            <person name="Selker E.U."/>
            <person name="Archer D.B."/>
            <person name="Penalva M.A."/>
            <person name="Oakley B.R."/>
            <person name="Momany M."/>
            <person name="Tanaka T."/>
            <person name="Kumagai T."/>
            <person name="Asai K."/>
            <person name="Machida M."/>
            <person name="Nierman W.C."/>
            <person name="Denning D.W."/>
            <person name="Caddick M."/>
            <person name="Hynes M."/>
            <person name="Paoletti M."/>
            <person name="Fischer R."/>
            <person name="Miller B."/>
            <person name="Dyer P."/>
            <person name="Sachs M.S."/>
            <person name="Osmani S.A."/>
            <person name="Birren B.W."/>
        </authorList>
    </citation>
    <scope>NUCLEOTIDE SEQUENCE [LARGE SCALE GENOMIC DNA]</scope>
    <source>
        <strain evidence="3">FGSC A4 / ATCC 38163 / CBS 112.46 / NRRL 194 / M139</strain>
    </source>
</reference>
<accession>C8VLF7</accession>
<dbReference type="AlphaFoldDB" id="C8VLF7"/>
<name>C8VLF7_EMENI</name>
<evidence type="ECO:0000313" key="3">
    <source>
        <dbReference type="Proteomes" id="UP000000560"/>
    </source>
</evidence>
<reference evidence="3" key="2">
    <citation type="journal article" date="2009" name="Fungal Genet. Biol.">
        <title>The 2008 update of the Aspergillus nidulans genome annotation: a community effort.</title>
        <authorList>
            <person name="Wortman J.R."/>
            <person name="Gilsenan J.M."/>
            <person name="Joardar V."/>
            <person name="Deegan J."/>
            <person name="Clutterbuck J."/>
            <person name="Andersen M.R."/>
            <person name="Archer D."/>
            <person name="Bencina M."/>
            <person name="Braus G."/>
            <person name="Coutinho P."/>
            <person name="von Dohren H."/>
            <person name="Doonan J."/>
            <person name="Driessen A.J."/>
            <person name="Durek P."/>
            <person name="Espeso E."/>
            <person name="Fekete E."/>
            <person name="Flipphi M."/>
            <person name="Estrada C.G."/>
            <person name="Geysens S."/>
            <person name="Goldman G."/>
            <person name="de Groot P.W."/>
            <person name="Hansen K."/>
            <person name="Harris S.D."/>
            <person name="Heinekamp T."/>
            <person name="Helmstaedt K."/>
            <person name="Henrissat B."/>
            <person name="Hofmann G."/>
            <person name="Homan T."/>
            <person name="Horio T."/>
            <person name="Horiuchi H."/>
            <person name="James S."/>
            <person name="Jones M."/>
            <person name="Karaffa L."/>
            <person name="Karanyi Z."/>
            <person name="Kato M."/>
            <person name="Keller N."/>
            <person name="Kelly D.E."/>
            <person name="Kiel J.A."/>
            <person name="Kim J.M."/>
            <person name="van der Klei I.J."/>
            <person name="Klis F.M."/>
            <person name="Kovalchuk A."/>
            <person name="Krasevec N."/>
            <person name="Kubicek C.P."/>
            <person name="Liu B."/>
            <person name="Maccabe A."/>
            <person name="Meyer V."/>
            <person name="Mirabito P."/>
            <person name="Miskei M."/>
            <person name="Mos M."/>
            <person name="Mullins J."/>
            <person name="Nelson D.R."/>
            <person name="Nielsen J."/>
            <person name="Oakley B.R."/>
            <person name="Osmani S.A."/>
            <person name="Pakula T."/>
            <person name="Paszewski A."/>
            <person name="Paulsen I."/>
            <person name="Pilsyk S."/>
            <person name="Pocsi I."/>
            <person name="Punt P.J."/>
            <person name="Ram A.F."/>
            <person name="Ren Q."/>
            <person name="Robellet X."/>
            <person name="Robson G."/>
            <person name="Seiboth B."/>
            <person name="van Solingen P."/>
            <person name="Specht T."/>
            <person name="Sun J."/>
            <person name="Taheri-Talesh N."/>
            <person name="Takeshita N."/>
            <person name="Ussery D."/>
            <person name="vanKuyk P.A."/>
            <person name="Visser H."/>
            <person name="van de Vondervoort P.J."/>
            <person name="de Vries R.P."/>
            <person name="Walton J."/>
            <person name="Xiang X."/>
            <person name="Xiong Y."/>
            <person name="Zeng A.P."/>
            <person name="Brandt B.W."/>
            <person name="Cornell M.J."/>
            <person name="van den Hondel C.A."/>
            <person name="Visser J."/>
            <person name="Oliver S.G."/>
            <person name="Turner G."/>
        </authorList>
    </citation>
    <scope>GENOME REANNOTATION</scope>
    <source>
        <strain evidence="3">FGSC A4 / ATCC 38163 / CBS 112.46 / NRRL 194 / M139</strain>
    </source>
</reference>
<dbReference type="InParanoid" id="C8VLF7"/>
<proteinExistence type="predicted"/>
<evidence type="ECO:0000256" key="1">
    <source>
        <dbReference type="SAM" id="SignalP"/>
    </source>
</evidence>
<feature type="chain" id="PRO_5002993419" evidence="1">
    <location>
        <begin position="19"/>
        <end position="85"/>
    </location>
</feature>
<organism evidence="2 3">
    <name type="scientific">Emericella nidulans (strain FGSC A4 / ATCC 38163 / CBS 112.46 / NRRL 194 / M139)</name>
    <name type="common">Aspergillus nidulans</name>
    <dbReference type="NCBI Taxonomy" id="227321"/>
    <lineage>
        <taxon>Eukaryota</taxon>
        <taxon>Fungi</taxon>
        <taxon>Dikarya</taxon>
        <taxon>Ascomycota</taxon>
        <taxon>Pezizomycotina</taxon>
        <taxon>Eurotiomycetes</taxon>
        <taxon>Eurotiomycetidae</taxon>
        <taxon>Eurotiales</taxon>
        <taxon>Aspergillaceae</taxon>
        <taxon>Aspergillus</taxon>
        <taxon>Aspergillus subgen. Nidulantes</taxon>
    </lineage>
</organism>
<dbReference type="KEGG" id="ani:ANIA_11322"/>
<dbReference type="EMBL" id="BN001307">
    <property type="protein sequence ID" value="CBF86041.1"/>
    <property type="molecule type" value="Genomic_DNA"/>
</dbReference>
<protein>
    <submittedName>
        <fullName evidence="2">Uncharacterized protein</fullName>
    </submittedName>
</protein>
<keyword evidence="3" id="KW-1185">Reference proteome</keyword>
<sequence>MKFSFLLPIALFFAAAHAGHPEPEPVECSGVGSITAAADENGDYYEICTCPEGTERALLYTLSKVYLRVRMRVHSVAPCRTAASD</sequence>
<evidence type="ECO:0000313" key="2">
    <source>
        <dbReference type="EMBL" id="CBF86041.1"/>
    </source>
</evidence>
<dbReference type="RefSeq" id="XP_050468795.1">
    <property type="nucleotide sequence ID" value="XM_050612944.1"/>
</dbReference>
<dbReference type="HOGENOM" id="CLU_2512623_0_0_1"/>